<sequence>MSDTGGATTGGTTRVEIGHDGTYKVAGVKVLGAQQAAIADDTSGASNEAMVNEIVAALRGMGIIAP</sequence>
<dbReference type="EMBL" id="AAYA01000011">
    <property type="protein sequence ID" value="EBA07166.1"/>
    <property type="molecule type" value="Genomic_DNA"/>
</dbReference>
<accession>A3K739</accession>
<dbReference type="RefSeq" id="WP_005861383.1">
    <property type="nucleotide sequence ID" value="NZ_AAYA01000011.1"/>
</dbReference>
<evidence type="ECO:0000313" key="1">
    <source>
        <dbReference type="EMBL" id="EBA07166.1"/>
    </source>
</evidence>
<keyword evidence="2" id="KW-1185">Reference proteome</keyword>
<proteinExistence type="predicted"/>
<organism evidence="1 2">
    <name type="scientific">Sagittula stellata (strain ATCC 700073 / DSM 11524 / E-37)</name>
    <dbReference type="NCBI Taxonomy" id="388399"/>
    <lineage>
        <taxon>Bacteria</taxon>
        <taxon>Pseudomonadati</taxon>
        <taxon>Pseudomonadota</taxon>
        <taxon>Alphaproteobacteria</taxon>
        <taxon>Rhodobacterales</taxon>
        <taxon>Roseobacteraceae</taxon>
        <taxon>Sagittula</taxon>
    </lineage>
</organism>
<dbReference type="AlphaFoldDB" id="A3K739"/>
<reference evidence="1 2" key="1">
    <citation type="submission" date="2006-06" db="EMBL/GenBank/DDBJ databases">
        <authorList>
            <person name="Moran M.A."/>
            <person name="Ferriera S."/>
            <person name="Johnson J."/>
            <person name="Kravitz S."/>
            <person name="Beeson K."/>
            <person name="Sutton G."/>
            <person name="Rogers Y.-H."/>
            <person name="Friedman R."/>
            <person name="Frazier M."/>
            <person name="Venter J.C."/>
        </authorList>
    </citation>
    <scope>NUCLEOTIDE SEQUENCE [LARGE SCALE GENOMIC DNA]</scope>
    <source>
        <strain evidence="1 2">E-37</strain>
    </source>
</reference>
<evidence type="ECO:0000313" key="2">
    <source>
        <dbReference type="Proteomes" id="UP000005713"/>
    </source>
</evidence>
<dbReference type="Proteomes" id="UP000005713">
    <property type="component" value="Unassembled WGS sequence"/>
</dbReference>
<protein>
    <submittedName>
        <fullName evidence="1">Uncharacterized protein</fullName>
    </submittedName>
</protein>
<name>A3K739_SAGS3</name>
<gene>
    <name evidence="1" type="ORF">SSE37_13251</name>
</gene>
<comment type="caution">
    <text evidence="1">The sequence shown here is derived from an EMBL/GenBank/DDBJ whole genome shotgun (WGS) entry which is preliminary data.</text>
</comment>